<dbReference type="Gene3D" id="1.10.10.60">
    <property type="entry name" value="Homeodomain-like"/>
    <property type="match status" value="1"/>
</dbReference>
<keyword evidence="6" id="KW-1185">Reference proteome</keyword>
<protein>
    <recommendedName>
        <fullName evidence="4">HTH araC/xylS-type domain-containing protein</fullName>
    </recommendedName>
</protein>
<gene>
    <name evidence="5" type="ORF">PRECH8_03170</name>
</gene>
<dbReference type="SUPFAM" id="SSF46689">
    <property type="entry name" value="Homeodomain-like"/>
    <property type="match status" value="1"/>
</dbReference>
<dbReference type="PRINTS" id="PR00032">
    <property type="entry name" value="HTHARAC"/>
</dbReference>
<dbReference type="PROSITE" id="PS01124">
    <property type="entry name" value="HTH_ARAC_FAMILY_2"/>
    <property type="match status" value="1"/>
</dbReference>
<reference evidence="5" key="1">
    <citation type="submission" date="2020-08" db="EMBL/GenBank/DDBJ databases">
        <authorList>
            <person name="Uke A."/>
            <person name="Chhe C."/>
            <person name="Baramee S."/>
            <person name="Kosugi A."/>
        </authorList>
    </citation>
    <scope>NUCLEOTIDE SEQUENCE</scope>
    <source>
        <strain evidence="5">DA-C8</strain>
    </source>
</reference>
<evidence type="ECO:0000313" key="5">
    <source>
        <dbReference type="EMBL" id="GFR37021.1"/>
    </source>
</evidence>
<dbReference type="GO" id="GO:0003700">
    <property type="term" value="F:DNA-binding transcription factor activity"/>
    <property type="evidence" value="ECO:0007669"/>
    <property type="project" value="InterPro"/>
</dbReference>
<dbReference type="EMBL" id="BMAQ01000002">
    <property type="protein sequence ID" value="GFR37021.1"/>
    <property type="molecule type" value="Genomic_DNA"/>
</dbReference>
<dbReference type="SUPFAM" id="SSF51215">
    <property type="entry name" value="Regulatory protein AraC"/>
    <property type="match status" value="1"/>
</dbReference>
<keyword evidence="3" id="KW-0804">Transcription</keyword>
<dbReference type="SMART" id="SM00342">
    <property type="entry name" value="HTH_ARAC"/>
    <property type="match status" value="1"/>
</dbReference>
<dbReference type="GO" id="GO:0043565">
    <property type="term" value="F:sequence-specific DNA binding"/>
    <property type="evidence" value="ECO:0007669"/>
    <property type="project" value="InterPro"/>
</dbReference>
<evidence type="ECO:0000313" key="6">
    <source>
        <dbReference type="Proteomes" id="UP000654993"/>
    </source>
</evidence>
<organism evidence="5 6">
    <name type="scientific">Insulibacter thermoxylanivorax</name>
    <dbReference type="NCBI Taxonomy" id="2749268"/>
    <lineage>
        <taxon>Bacteria</taxon>
        <taxon>Bacillati</taxon>
        <taxon>Bacillota</taxon>
        <taxon>Bacilli</taxon>
        <taxon>Bacillales</taxon>
        <taxon>Paenibacillaceae</taxon>
        <taxon>Insulibacter</taxon>
    </lineage>
</organism>
<dbReference type="AlphaFoldDB" id="A0A916QEH0"/>
<dbReference type="RefSeq" id="WP_200965318.1">
    <property type="nucleotide sequence ID" value="NZ_BMAQ01000002.1"/>
</dbReference>
<feature type="domain" description="HTH araC/xylS-type" evidence="4">
    <location>
        <begin position="171"/>
        <end position="269"/>
    </location>
</feature>
<name>A0A916QEH0_9BACL</name>
<dbReference type="Proteomes" id="UP000654993">
    <property type="component" value="Unassembled WGS sequence"/>
</dbReference>
<dbReference type="InterPro" id="IPR018060">
    <property type="entry name" value="HTH_AraC"/>
</dbReference>
<dbReference type="Pfam" id="PF12833">
    <property type="entry name" value="HTH_18"/>
    <property type="match status" value="1"/>
</dbReference>
<dbReference type="PANTHER" id="PTHR43280">
    <property type="entry name" value="ARAC-FAMILY TRANSCRIPTIONAL REGULATOR"/>
    <property type="match status" value="1"/>
</dbReference>
<dbReference type="InterPro" id="IPR020449">
    <property type="entry name" value="Tscrpt_reg_AraC-type_HTH"/>
</dbReference>
<evidence type="ECO:0000259" key="4">
    <source>
        <dbReference type="PROSITE" id="PS01124"/>
    </source>
</evidence>
<evidence type="ECO:0000256" key="2">
    <source>
        <dbReference type="ARBA" id="ARBA00023125"/>
    </source>
</evidence>
<reference evidence="5" key="2">
    <citation type="journal article" date="2021" name="Data Brief">
        <title>Draft genome sequence data of the facultative, thermophilic, xylanolytic bacterium Paenibacillus sp. strain DA-C8.</title>
        <authorList>
            <person name="Chhe C."/>
            <person name="Uke A."/>
            <person name="Baramee S."/>
            <person name="Ungkulpasvich U."/>
            <person name="Tachaapaikoon C."/>
            <person name="Pason P."/>
            <person name="Waeonukul R."/>
            <person name="Ratanakhanokchai K."/>
            <person name="Kosugi A."/>
        </authorList>
    </citation>
    <scope>NUCLEOTIDE SEQUENCE</scope>
    <source>
        <strain evidence="5">DA-C8</strain>
    </source>
</reference>
<dbReference type="InterPro" id="IPR037923">
    <property type="entry name" value="HTH-like"/>
</dbReference>
<comment type="caution">
    <text evidence="5">The sequence shown here is derived from an EMBL/GenBank/DDBJ whole genome shotgun (WGS) entry which is preliminary data.</text>
</comment>
<proteinExistence type="predicted"/>
<evidence type="ECO:0000256" key="3">
    <source>
        <dbReference type="ARBA" id="ARBA00023163"/>
    </source>
</evidence>
<dbReference type="InterPro" id="IPR009057">
    <property type="entry name" value="Homeodomain-like_sf"/>
</dbReference>
<sequence>MNKPHQEHLGVQVYAAGYAYHQKPYYGKNEPRSSFLLRIQTEGLSRTWIDGEFKLVEAGDVLIVPPDAFYELKIDEEDHRGERKIESGDYFIFFDGDWAADWWQQRTRPFKLKVPLEEGFLQLCRLTVVEHRRDSAESKKMTDYLMRVILMTIDRIITEHRPQKGNAFLAYRIKNYVEENAANNFQLQDIADYFNISVSRAVHLYKEMFGKSIMQHALDVRLELARERIIYTSMPLELIAEMSGFSSYTYFYRTFKRKFGLAPKEYRMQNRLL</sequence>
<accession>A0A916QEH0</accession>
<keyword evidence="2" id="KW-0238">DNA-binding</keyword>
<dbReference type="PANTHER" id="PTHR43280:SF2">
    <property type="entry name" value="HTH-TYPE TRANSCRIPTIONAL REGULATOR EXSA"/>
    <property type="match status" value="1"/>
</dbReference>
<evidence type="ECO:0000256" key="1">
    <source>
        <dbReference type="ARBA" id="ARBA00023015"/>
    </source>
</evidence>
<keyword evidence="1" id="KW-0805">Transcription regulation</keyword>